<evidence type="ECO:0000259" key="5">
    <source>
        <dbReference type="Pfam" id="PF07732"/>
    </source>
</evidence>
<keyword evidence="7" id="KW-1185">Reference proteome</keyword>
<dbReference type="Pfam" id="PF00394">
    <property type="entry name" value="Cu-oxidase"/>
    <property type="match status" value="1"/>
</dbReference>
<dbReference type="CDD" id="cd13853">
    <property type="entry name" value="CuRO_1_Tth-MCO_like"/>
    <property type="match status" value="1"/>
</dbReference>
<dbReference type="PANTHER" id="PTHR11709">
    <property type="entry name" value="MULTI-COPPER OXIDASE"/>
    <property type="match status" value="1"/>
</dbReference>
<evidence type="ECO:0000313" key="7">
    <source>
        <dbReference type="Proteomes" id="UP001524318"/>
    </source>
</evidence>
<gene>
    <name evidence="6" type="ORF">NFC73_01905</name>
</gene>
<feature type="domain" description="Plastocyanin-like" evidence="3">
    <location>
        <begin position="219"/>
        <end position="295"/>
    </location>
</feature>
<comment type="caution">
    <text evidence="6">The sequence shown here is derived from an EMBL/GenBank/DDBJ whole genome shotgun (WGS) entry which is preliminary data.</text>
</comment>
<dbReference type="EMBL" id="JANCLV010000001">
    <property type="protein sequence ID" value="MCP8998493.1"/>
    <property type="molecule type" value="Genomic_DNA"/>
</dbReference>
<dbReference type="InterPro" id="IPR011706">
    <property type="entry name" value="Cu-oxidase_C"/>
</dbReference>
<organism evidence="6 7">
    <name type="scientific">Pseudarthrobacter humi</name>
    <dbReference type="NCBI Taxonomy" id="2952523"/>
    <lineage>
        <taxon>Bacteria</taxon>
        <taxon>Bacillati</taxon>
        <taxon>Actinomycetota</taxon>
        <taxon>Actinomycetes</taxon>
        <taxon>Micrococcales</taxon>
        <taxon>Micrococcaceae</taxon>
        <taxon>Pseudarthrobacter</taxon>
    </lineage>
</organism>
<protein>
    <submittedName>
        <fullName evidence="6">Multicopper oxidase family protein</fullName>
    </submittedName>
</protein>
<evidence type="ECO:0000256" key="1">
    <source>
        <dbReference type="ARBA" id="ARBA00022723"/>
    </source>
</evidence>
<dbReference type="InterPro" id="IPR045087">
    <property type="entry name" value="Cu-oxidase_fam"/>
</dbReference>
<evidence type="ECO:0000259" key="3">
    <source>
        <dbReference type="Pfam" id="PF00394"/>
    </source>
</evidence>
<dbReference type="CDD" id="cd13881">
    <property type="entry name" value="CuRO_2_McoC_like"/>
    <property type="match status" value="1"/>
</dbReference>
<dbReference type="PANTHER" id="PTHR11709:SF2">
    <property type="entry name" value="MULTICOPPER OXIDASE LPR1"/>
    <property type="match status" value="1"/>
</dbReference>
<reference evidence="6 7" key="1">
    <citation type="submission" date="2022-06" db="EMBL/GenBank/DDBJ databases">
        <title>Pseudarthrobacter sp. strain RMG13 Genome sequencing and assembly.</title>
        <authorList>
            <person name="Kim I."/>
        </authorList>
    </citation>
    <scope>NUCLEOTIDE SEQUENCE [LARGE SCALE GENOMIC DNA]</scope>
    <source>
        <strain evidence="6 7">RMG13</strain>
    </source>
</reference>
<dbReference type="Proteomes" id="UP001524318">
    <property type="component" value="Unassembled WGS sequence"/>
</dbReference>
<dbReference type="InterPro" id="IPR006311">
    <property type="entry name" value="TAT_signal"/>
</dbReference>
<dbReference type="RefSeq" id="WP_254747195.1">
    <property type="nucleotide sequence ID" value="NZ_JANCLV010000001.1"/>
</dbReference>
<feature type="domain" description="Plastocyanin-like" evidence="5">
    <location>
        <begin position="72"/>
        <end position="179"/>
    </location>
</feature>
<evidence type="ECO:0000313" key="6">
    <source>
        <dbReference type="EMBL" id="MCP8998493.1"/>
    </source>
</evidence>
<feature type="domain" description="Plastocyanin-like" evidence="4">
    <location>
        <begin position="374"/>
        <end position="481"/>
    </location>
</feature>
<sequence length="482" mass="52243">MQPISRRNALLLGGLGVAGTVAGGAGLLWTLTSRPAPVTGGELTQPPDLRSEGGRLDVRLDAGPGRIPLAGLQALALAYNGGIPGPTLRLRPGDVLNVRLVNNLDRPTNLHMHGLHVSPQGNGDNVFVTVDPGSTFDYEHRLPAEHPPGVYWYHPHRHGMVADQIFAGLFGAIIVEDPQPVAASRERVLLVSDITLDGLGNIPPVSAMERMMGRQGELILVNGQSNPQVSVRPGERERWRIVNACVSRYLRLRLDGQQLQLLGLDSGRFQKPVDVEELLLTPGNRADLLVTTAAGDSVLRATYYDRGTMPGMMGNGGSGGPRPEDPNRATLATLHVAGEPVEPLNALAARAEPYDLRSSPAAAHRQLTLGTGMGMMRFTINGREFNEARTDTTVAAGSVEEWTLVNTSPMDHPFHLHVWPMQLIEENGQLLDSVVRLDVVNVPSNGQVKVRVAFEDFRGRSVYHCHILDHEDQGMMGVIEVR</sequence>
<keyword evidence="1" id="KW-0479">Metal-binding</keyword>
<name>A0ABT1LJ73_9MICC</name>
<dbReference type="InterPro" id="IPR011707">
    <property type="entry name" value="Cu-oxidase-like_N"/>
</dbReference>
<dbReference type="InterPro" id="IPR002355">
    <property type="entry name" value="Cu_oxidase_Cu_BS"/>
</dbReference>
<proteinExistence type="predicted"/>
<evidence type="ECO:0000256" key="2">
    <source>
        <dbReference type="ARBA" id="ARBA00023002"/>
    </source>
</evidence>
<dbReference type="InterPro" id="IPR008972">
    <property type="entry name" value="Cupredoxin"/>
</dbReference>
<dbReference type="PROSITE" id="PS00080">
    <property type="entry name" value="MULTICOPPER_OXIDASE2"/>
    <property type="match status" value="1"/>
</dbReference>
<dbReference type="InterPro" id="IPR001117">
    <property type="entry name" value="Cu-oxidase_2nd"/>
</dbReference>
<dbReference type="CDD" id="cd13900">
    <property type="entry name" value="CuRO_3_Tth-MCO_like"/>
    <property type="match status" value="1"/>
</dbReference>
<evidence type="ECO:0000259" key="4">
    <source>
        <dbReference type="Pfam" id="PF07731"/>
    </source>
</evidence>
<accession>A0ABT1LJ73</accession>
<dbReference type="Pfam" id="PF07732">
    <property type="entry name" value="Cu-oxidase_3"/>
    <property type="match status" value="1"/>
</dbReference>
<dbReference type="SUPFAM" id="SSF49503">
    <property type="entry name" value="Cupredoxins"/>
    <property type="match status" value="3"/>
</dbReference>
<keyword evidence="2" id="KW-0560">Oxidoreductase</keyword>
<dbReference type="Pfam" id="PF07731">
    <property type="entry name" value="Cu-oxidase_2"/>
    <property type="match status" value="1"/>
</dbReference>
<dbReference type="Gene3D" id="2.60.40.420">
    <property type="entry name" value="Cupredoxins - blue copper proteins"/>
    <property type="match status" value="3"/>
</dbReference>
<dbReference type="PROSITE" id="PS51318">
    <property type="entry name" value="TAT"/>
    <property type="match status" value="1"/>
</dbReference>